<accession>A0A1U7JGQ4</accession>
<dbReference type="AlphaFoldDB" id="A0A1U7JGQ4"/>
<name>A0A1U7JGQ4_9HYPH</name>
<dbReference type="GO" id="GO:0005886">
    <property type="term" value="C:plasma membrane"/>
    <property type="evidence" value="ECO:0007669"/>
    <property type="project" value="UniProtKB-SubCell"/>
</dbReference>
<evidence type="ECO:0000256" key="6">
    <source>
        <dbReference type="ARBA" id="ARBA00023136"/>
    </source>
</evidence>
<keyword evidence="3" id="KW-1003">Cell membrane</keyword>
<evidence type="ECO:0000256" key="5">
    <source>
        <dbReference type="ARBA" id="ARBA00022989"/>
    </source>
</evidence>
<evidence type="ECO:0000256" key="2">
    <source>
        <dbReference type="ARBA" id="ARBA00007928"/>
    </source>
</evidence>
<organism evidence="8 9">
    <name type="scientific">Pseudovibrio exalbescens</name>
    <dbReference type="NCBI Taxonomy" id="197461"/>
    <lineage>
        <taxon>Bacteria</taxon>
        <taxon>Pseudomonadati</taxon>
        <taxon>Pseudomonadota</taxon>
        <taxon>Alphaproteobacteria</taxon>
        <taxon>Hyphomicrobiales</taxon>
        <taxon>Stappiaceae</taxon>
        <taxon>Pseudovibrio</taxon>
    </lineage>
</organism>
<feature type="transmembrane region" description="Helical" evidence="7">
    <location>
        <begin position="114"/>
        <end position="140"/>
    </location>
</feature>
<dbReference type="Proteomes" id="UP000185783">
    <property type="component" value="Unassembled WGS sequence"/>
</dbReference>
<gene>
    <name evidence="8" type="ORF">A3843_11210</name>
</gene>
<comment type="subcellular location">
    <subcellularLocation>
        <location evidence="1">Cell membrane</location>
        <topology evidence="1">Multi-pass membrane protein</topology>
    </subcellularLocation>
</comment>
<evidence type="ECO:0000256" key="4">
    <source>
        <dbReference type="ARBA" id="ARBA00022692"/>
    </source>
</evidence>
<feature type="transmembrane region" description="Helical" evidence="7">
    <location>
        <begin position="6"/>
        <end position="28"/>
    </location>
</feature>
<evidence type="ECO:0000256" key="1">
    <source>
        <dbReference type="ARBA" id="ARBA00004651"/>
    </source>
</evidence>
<reference evidence="8 9" key="1">
    <citation type="submission" date="2016-03" db="EMBL/GenBank/DDBJ databases">
        <title>Genome sequence of Nesiotobacter sp. nov., a moderately halophilic alphaproteobacterium isolated from the Yellow Sea, China.</title>
        <authorList>
            <person name="Zhang G."/>
            <person name="Zhang R."/>
        </authorList>
    </citation>
    <scope>NUCLEOTIDE SEQUENCE [LARGE SCALE GENOMIC DNA]</scope>
    <source>
        <strain evidence="8 9">WB1-6</strain>
    </source>
</reference>
<evidence type="ECO:0000313" key="9">
    <source>
        <dbReference type="Proteomes" id="UP000185783"/>
    </source>
</evidence>
<dbReference type="GO" id="GO:0042970">
    <property type="term" value="F:homoserine transmembrane transporter activity"/>
    <property type="evidence" value="ECO:0007669"/>
    <property type="project" value="TreeGrafter"/>
</dbReference>
<keyword evidence="9" id="KW-1185">Reference proteome</keyword>
<feature type="transmembrane region" description="Helical" evidence="7">
    <location>
        <begin position="187"/>
        <end position="206"/>
    </location>
</feature>
<feature type="transmembrane region" description="Helical" evidence="7">
    <location>
        <begin position="146"/>
        <end position="167"/>
    </location>
</feature>
<dbReference type="PIRSF" id="PIRSF006324">
    <property type="entry name" value="LeuE"/>
    <property type="match status" value="1"/>
</dbReference>
<keyword evidence="4 7" id="KW-0812">Transmembrane</keyword>
<dbReference type="PANTHER" id="PTHR30086:SF14">
    <property type="entry name" value="HOMOSERINE_HOMOSERINE LACTONE EFFLUX PROTEIN"/>
    <property type="match status" value="1"/>
</dbReference>
<keyword evidence="6 7" id="KW-0472">Membrane</keyword>
<feature type="transmembrane region" description="Helical" evidence="7">
    <location>
        <begin position="74"/>
        <end position="93"/>
    </location>
</feature>
<evidence type="ECO:0000256" key="7">
    <source>
        <dbReference type="SAM" id="Phobius"/>
    </source>
</evidence>
<dbReference type="InterPro" id="IPR001123">
    <property type="entry name" value="LeuE-type"/>
</dbReference>
<feature type="transmembrane region" description="Helical" evidence="7">
    <location>
        <begin position="40"/>
        <end position="68"/>
    </location>
</feature>
<dbReference type="EMBL" id="LVVZ01000016">
    <property type="protein sequence ID" value="OKL43878.1"/>
    <property type="molecule type" value="Genomic_DNA"/>
</dbReference>
<comment type="caution">
    <text evidence="8">The sequence shown here is derived from an EMBL/GenBank/DDBJ whole genome shotgun (WGS) entry which is preliminary data.</text>
</comment>
<comment type="similarity">
    <text evidence="2">Belongs to the Rht family.</text>
</comment>
<dbReference type="STRING" id="197461.A3843_11210"/>
<dbReference type="Pfam" id="PF01810">
    <property type="entry name" value="LysE"/>
    <property type="match status" value="1"/>
</dbReference>
<sequence length="209" mass="22067">MALDLWLVYAAACVGLSLTPGPSGLLALTHGVLYGLRRSAATIVGGALGFVLVVAVSMAGLGALLAASTTAFTVGKWIGAAYLVYLGVRTWLAPSPYVRLGAGQDLPEVSARKLFFQGFLCASTNPKVIIFFAAFLPQFMNPASPFLPQFMVMALTFAAIEVLYEFVVAGSAHTFAPWLSKARVGRWFNRITGTTFIGIGSALAVVNRS</sequence>
<protein>
    <submittedName>
        <fullName evidence="8">Lysine transporter LysE</fullName>
    </submittedName>
</protein>
<dbReference type="PANTHER" id="PTHR30086">
    <property type="entry name" value="ARGININE EXPORTER PROTEIN ARGO"/>
    <property type="match status" value="1"/>
</dbReference>
<evidence type="ECO:0000313" key="8">
    <source>
        <dbReference type="EMBL" id="OKL43878.1"/>
    </source>
</evidence>
<evidence type="ECO:0000256" key="3">
    <source>
        <dbReference type="ARBA" id="ARBA00022475"/>
    </source>
</evidence>
<dbReference type="RefSeq" id="WP_028483143.1">
    <property type="nucleotide sequence ID" value="NZ_LVVZ01000016.1"/>
</dbReference>
<keyword evidence="5 7" id="KW-1133">Transmembrane helix</keyword>
<proteinExistence type="inferred from homology"/>